<gene>
    <name evidence="2" type="ORF">G6F50_016410</name>
</gene>
<keyword evidence="1" id="KW-0472">Membrane</keyword>
<evidence type="ECO:0000313" key="2">
    <source>
        <dbReference type="EMBL" id="KAG1531983.1"/>
    </source>
</evidence>
<keyword evidence="1" id="KW-0812">Transmembrane</keyword>
<evidence type="ECO:0000313" key="3">
    <source>
        <dbReference type="Proteomes" id="UP000740926"/>
    </source>
</evidence>
<keyword evidence="3" id="KW-1185">Reference proteome</keyword>
<evidence type="ECO:0000256" key="1">
    <source>
        <dbReference type="SAM" id="Phobius"/>
    </source>
</evidence>
<feature type="transmembrane region" description="Helical" evidence="1">
    <location>
        <begin position="40"/>
        <end position="66"/>
    </location>
</feature>
<dbReference type="EMBL" id="JAANIU010010296">
    <property type="protein sequence ID" value="KAG1531983.1"/>
    <property type="molecule type" value="Genomic_DNA"/>
</dbReference>
<protein>
    <submittedName>
        <fullName evidence="2">Uncharacterized protein</fullName>
    </submittedName>
</protein>
<dbReference type="AlphaFoldDB" id="A0A9P6XU65"/>
<accession>A0A9P6XU65</accession>
<keyword evidence="1" id="KW-1133">Transmembrane helix</keyword>
<dbReference type="Proteomes" id="UP000740926">
    <property type="component" value="Unassembled WGS sequence"/>
</dbReference>
<organism evidence="2 3">
    <name type="scientific">Rhizopus delemar</name>
    <dbReference type="NCBI Taxonomy" id="936053"/>
    <lineage>
        <taxon>Eukaryota</taxon>
        <taxon>Fungi</taxon>
        <taxon>Fungi incertae sedis</taxon>
        <taxon>Mucoromycota</taxon>
        <taxon>Mucoromycotina</taxon>
        <taxon>Mucoromycetes</taxon>
        <taxon>Mucorales</taxon>
        <taxon>Mucorineae</taxon>
        <taxon>Rhizopodaceae</taxon>
        <taxon>Rhizopus</taxon>
    </lineage>
</organism>
<sequence length="167" mass="17074">MTPSSITLPGLPEVPVPSAKIVSPSIIVWMGLMVRASPSWAMPAIFCACALVSVASVATTPMVVAVPGRMELGRSPARMAARVSSRCLPSGVRAPARMRPVAGSSTSPTAFTATIAPTVTPATVNDALPMPPFMARLAPYSWPTVAPAPAPTLPSCGAAVVADLQAW</sequence>
<reference evidence="2 3" key="1">
    <citation type="journal article" date="2020" name="Microb. Genom.">
        <title>Genetic diversity of clinical and environmental Mucorales isolates obtained from an investigation of mucormycosis cases among solid organ transplant recipients.</title>
        <authorList>
            <person name="Nguyen M.H."/>
            <person name="Kaul D."/>
            <person name="Muto C."/>
            <person name="Cheng S.J."/>
            <person name="Richter R.A."/>
            <person name="Bruno V.M."/>
            <person name="Liu G."/>
            <person name="Beyhan S."/>
            <person name="Sundermann A.J."/>
            <person name="Mounaud S."/>
            <person name="Pasculle A.W."/>
            <person name="Nierman W.C."/>
            <person name="Driscoll E."/>
            <person name="Cumbie R."/>
            <person name="Clancy C.J."/>
            <person name="Dupont C.L."/>
        </authorList>
    </citation>
    <scope>NUCLEOTIDE SEQUENCE [LARGE SCALE GENOMIC DNA]</scope>
    <source>
        <strain evidence="2 3">GL24</strain>
    </source>
</reference>
<name>A0A9P6XU65_9FUNG</name>
<proteinExistence type="predicted"/>
<comment type="caution">
    <text evidence="2">The sequence shown here is derived from an EMBL/GenBank/DDBJ whole genome shotgun (WGS) entry which is preliminary data.</text>
</comment>